<evidence type="ECO:0000313" key="1">
    <source>
        <dbReference type="EMBL" id="MBD7942943.1"/>
    </source>
</evidence>
<comment type="caution">
    <text evidence="1">The sequence shown here is derived from an EMBL/GenBank/DDBJ whole genome shotgun (WGS) entry which is preliminary data.</text>
</comment>
<protein>
    <submittedName>
        <fullName evidence="1">Uncharacterized protein</fullName>
    </submittedName>
</protein>
<reference evidence="1 2" key="1">
    <citation type="submission" date="2020-08" db="EMBL/GenBank/DDBJ databases">
        <title>A Genomic Blueprint of the Chicken Gut Microbiome.</title>
        <authorList>
            <person name="Gilroy R."/>
            <person name="Ravi A."/>
            <person name="Getino M."/>
            <person name="Pursley I."/>
            <person name="Horton D.L."/>
            <person name="Alikhan N.-F."/>
            <person name="Baker D."/>
            <person name="Gharbi K."/>
            <person name="Hall N."/>
            <person name="Watson M."/>
            <person name="Adriaenssens E.M."/>
            <person name="Foster-Nyarko E."/>
            <person name="Jarju S."/>
            <person name="Secka A."/>
            <person name="Antonio M."/>
            <person name="Oren A."/>
            <person name="Chaudhuri R."/>
            <person name="La Ragione R.M."/>
            <person name="Hildebrand F."/>
            <person name="Pallen M.J."/>
        </authorList>
    </citation>
    <scope>NUCLEOTIDE SEQUENCE [LARGE SCALE GENOMIC DNA]</scope>
    <source>
        <strain evidence="1 2">Sa2BUA9</strain>
    </source>
</reference>
<name>A0ABR8R585_9BACI</name>
<gene>
    <name evidence="1" type="ORF">H9650_02350</name>
</gene>
<keyword evidence="2" id="KW-1185">Reference proteome</keyword>
<dbReference type="Proteomes" id="UP000640786">
    <property type="component" value="Unassembled WGS sequence"/>
</dbReference>
<evidence type="ECO:0000313" key="2">
    <source>
        <dbReference type="Proteomes" id="UP000640786"/>
    </source>
</evidence>
<proteinExistence type="predicted"/>
<dbReference type="EMBL" id="JACSQO010000001">
    <property type="protein sequence ID" value="MBD7942943.1"/>
    <property type="molecule type" value="Genomic_DNA"/>
</dbReference>
<accession>A0ABR8R585</accession>
<dbReference type="RefSeq" id="WP_144537749.1">
    <property type="nucleotide sequence ID" value="NZ_JACSQO010000001.1"/>
</dbReference>
<organism evidence="1 2">
    <name type="scientific">Psychrobacillus faecigallinarum</name>
    <dbReference type="NCBI Taxonomy" id="2762235"/>
    <lineage>
        <taxon>Bacteria</taxon>
        <taxon>Bacillati</taxon>
        <taxon>Bacillota</taxon>
        <taxon>Bacilli</taxon>
        <taxon>Bacillales</taxon>
        <taxon>Bacillaceae</taxon>
        <taxon>Psychrobacillus</taxon>
    </lineage>
</organism>
<sequence length="126" mass="14300">MSSLNDPLLFIQGPPVFHLPPEFKEVIEFEKLVEDGEEESTSIYEKNREMSGTTSAILDKLYFLAKPFQRQVYRPLNFHLKGGGILQGEVEEVNGKSVTIKLNSGENAVYPIEQVIKITWRGSIMK</sequence>